<evidence type="ECO:0000256" key="2">
    <source>
        <dbReference type="ARBA" id="ARBA00023125"/>
    </source>
</evidence>
<evidence type="ECO:0000259" key="5">
    <source>
        <dbReference type="PROSITE" id="PS51078"/>
    </source>
</evidence>
<reference evidence="6" key="1">
    <citation type="submission" date="2010-10" db="EMBL/GenBank/DDBJ databases">
        <title>Complete sequence of chromosome of Geobacillus sp. Y4.1MC1.</title>
        <authorList>
            <consortium name="US DOE Joint Genome Institute"/>
            <person name="Lucas S."/>
            <person name="Copeland A."/>
            <person name="Lapidus A."/>
            <person name="Cheng J.-F."/>
            <person name="Bruce D."/>
            <person name="Goodwin L."/>
            <person name="Pitluck S."/>
            <person name="Chertkov O."/>
            <person name="Zhang X."/>
            <person name="Detter J.C."/>
            <person name="Han C."/>
            <person name="Tapia R."/>
            <person name="Land M."/>
            <person name="Hauser L."/>
            <person name="Jeffries C."/>
            <person name="Kyrpides N."/>
            <person name="Ivanova N."/>
            <person name="Ovchinnikova G."/>
            <person name="Brumm P."/>
            <person name="Mead D."/>
            <person name="Woyke T."/>
        </authorList>
    </citation>
    <scope>NUCLEOTIDE SEQUENCE [LARGE SCALE GENOMIC DNA]</scope>
    <source>
        <strain evidence="6">Y4.1MC1</strain>
    </source>
</reference>
<dbReference type="PROSITE" id="PS51077">
    <property type="entry name" value="HTH_ICLR"/>
    <property type="match status" value="1"/>
</dbReference>
<dbReference type="InterPro" id="IPR014757">
    <property type="entry name" value="Tscrpt_reg_IclR_C"/>
</dbReference>
<dbReference type="SUPFAM" id="SSF55781">
    <property type="entry name" value="GAF domain-like"/>
    <property type="match status" value="1"/>
</dbReference>
<dbReference type="PANTHER" id="PTHR30136:SF2">
    <property type="entry name" value="TRANSCRIPTIONAL REGULATOR ICLR"/>
    <property type="match status" value="1"/>
</dbReference>
<accession>A0A7U3YF45</accession>
<dbReference type="InterPro" id="IPR005471">
    <property type="entry name" value="Tscrpt_reg_IclR_N"/>
</dbReference>
<dbReference type="AlphaFoldDB" id="A0A7U3YF45"/>
<dbReference type="PROSITE" id="PS51078">
    <property type="entry name" value="ICLR_ED"/>
    <property type="match status" value="1"/>
</dbReference>
<dbReference type="Gene3D" id="3.30.450.40">
    <property type="match status" value="1"/>
</dbReference>
<dbReference type="Pfam" id="PF01614">
    <property type="entry name" value="IclR_C"/>
    <property type="match status" value="1"/>
</dbReference>
<evidence type="ECO:0000259" key="4">
    <source>
        <dbReference type="PROSITE" id="PS51077"/>
    </source>
</evidence>
<dbReference type="SUPFAM" id="SSF46785">
    <property type="entry name" value="Winged helix' DNA-binding domain"/>
    <property type="match status" value="1"/>
</dbReference>
<dbReference type="EMBL" id="CP002293">
    <property type="protein sequence ID" value="ADP74644.1"/>
    <property type="molecule type" value="Genomic_DNA"/>
</dbReference>
<keyword evidence="2" id="KW-0238">DNA-binding</keyword>
<dbReference type="KEGG" id="gmc:GY4MC1_1881"/>
<dbReference type="Pfam" id="PF09339">
    <property type="entry name" value="HTH_IclR"/>
    <property type="match status" value="1"/>
</dbReference>
<evidence type="ECO:0000256" key="3">
    <source>
        <dbReference type="ARBA" id="ARBA00023163"/>
    </source>
</evidence>
<dbReference type="InterPro" id="IPR050707">
    <property type="entry name" value="HTH_MetabolicPath_Reg"/>
</dbReference>
<dbReference type="GO" id="GO:0045892">
    <property type="term" value="P:negative regulation of DNA-templated transcription"/>
    <property type="evidence" value="ECO:0007669"/>
    <property type="project" value="UniProtKB-ARBA"/>
</dbReference>
<organism evidence="6">
    <name type="scientific">Geobacillus sp. (strain Y4.1MC1)</name>
    <dbReference type="NCBI Taxonomy" id="581103"/>
    <lineage>
        <taxon>Bacteria</taxon>
        <taxon>Bacillati</taxon>
        <taxon>Bacillota</taxon>
        <taxon>Bacilli</taxon>
        <taxon>Bacillales</taxon>
        <taxon>Anoxybacillaceae</taxon>
        <taxon>Geobacillus</taxon>
    </lineage>
</organism>
<dbReference type="InterPro" id="IPR036388">
    <property type="entry name" value="WH-like_DNA-bd_sf"/>
</dbReference>
<sequence>MKTLSSLSKGMEVLMSFTMENSEWGVRELANHLGYPRSTVQMLLKTLKDTGLLIQTPNRRYRLGWGVFELAGVFLAQLELRKVALPVMKKLADAIGEIVHLGVLDDGQVIYVEKVEGSKSIPLITRLGLRYPAYCTAVGKVLLAHVREEQTMKLDLVPMTPETIVDIRTLQEELAQIRSKGIAYDREEAVSGLTCIAVPIRDFTGEVIAGISISAPTIRFKQREKQWTEMIIKASKEISSEMGFFRKAAGYRKNG</sequence>
<dbReference type="SMART" id="SM00346">
    <property type="entry name" value="HTH_ICLR"/>
    <property type="match status" value="1"/>
</dbReference>
<proteinExistence type="predicted"/>
<dbReference type="InterPro" id="IPR036390">
    <property type="entry name" value="WH_DNA-bd_sf"/>
</dbReference>
<gene>
    <name evidence="6" type="ORF">GY4MC1_1881</name>
</gene>
<keyword evidence="3" id="KW-0804">Transcription</keyword>
<feature type="domain" description="HTH iclR-type" evidence="4">
    <location>
        <begin position="4"/>
        <end position="65"/>
    </location>
</feature>
<name>A0A7U3YF45_GEOS0</name>
<dbReference type="GO" id="GO:0003677">
    <property type="term" value="F:DNA binding"/>
    <property type="evidence" value="ECO:0007669"/>
    <property type="project" value="UniProtKB-KW"/>
</dbReference>
<dbReference type="PANTHER" id="PTHR30136">
    <property type="entry name" value="HELIX-TURN-HELIX TRANSCRIPTIONAL REGULATOR, ICLR FAMILY"/>
    <property type="match status" value="1"/>
</dbReference>
<keyword evidence="1" id="KW-0805">Transcription regulation</keyword>
<evidence type="ECO:0000256" key="1">
    <source>
        <dbReference type="ARBA" id="ARBA00023015"/>
    </source>
</evidence>
<evidence type="ECO:0000313" key="6">
    <source>
        <dbReference type="EMBL" id="ADP74644.1"/>
    </source>
</evidence>
<dbReference type="Gene3D" id="1.10.10.10">
    <property type="entry name" value="Winged helix-like DNA-binding domain superfamily/Winged helix DNA-binding domain"/>
    <property type="match status" value="1"/>
</dbReference>
<dbReference type="GO" id="GO:0003700">
    <property type="term" value="F:DNA-binding transcription factor activity"/>
    <property type="evidence" value="ECO:0007669"/>
    <property type="project" value="TreeGrafter"/>
</dbReference>
<dbReference type="InterPro" id="IPR029016">
    <property type="entry name" value="GAF-like_dom_sf"/>
</dbReference>
<protein>
    <submittedName>
        <fullName evidence="6">Transcriptional regulator, IclR family</fullName>
    </submittedName>
</protein>
<feature type="domain" description="IclR-ED" evidence="5">
    <location>
        <begin position="66"/>
        <end position="244"/>
    </location>
</feature>